<gene>
    <name evidence="4" type="ORF">Q2T52_12835</name>
</gene>
<dbReference type="NCBIfam" id="NF004631">
    <property type="entry name" value="PRK05975.1"/>
    <property type="match status" value="1"/>
</dbReference>
<dbReference type="Proteomes" id="UP001169006">
    <property type="component" value="Unassembled WGS sequence"/>
</dbReference>
<dbReference type="InterPro" id="IPR022761">
    <property type="entry name" value="Fumarate_lyase_N"/>
</dbReference>
<dbReference type="InterPro" id="IPR000362">
    <property type="entry name" value="Fumarate_lyase_fam"/>
</dbReference>
<sequence length="352" mass="37021">MSISAFEHPFLSGLVGDDETARFFTAEADVQAMLRFEIALARAEAGAGVIPQDAAARIVAVLQGFKPDMERLKRGTGRDGVVVAELVKQLRSAVGGDAAAHVHTGATSQDVIDTSLMLRLKDVLALFGERLEALISAFAALDDVHGRRNLMGHTRMQAALPITVADRLHAWGFPLARHRERLAALLGKGLPLQFGGAAGTLDKLGEKGIAIRAALASELGLADGPQWQSQRDILVEVADLLSLISGSLGKFGQDIALLAEMGGEIKLAGGGGSSAMAHKQNPVAAEVLVSLARFNAVQLSGMHHSLVHEQERSGAAWTLEWLILPLIVAATGASLRLAQELAGNIQSLGLDA</sequence>
<reference evidence="4" key="1">
    <citation type="journal article" date="2015" name="Int. J. Syst. Evol. Microbiol.">
        <title>Rhizobium oryzicola sp. nov., potential plant-growth-promoting endophytic bacteria isolated from rice roots.</title>
        <authorList>
            <person name="Zhang X.X."/>
            <person name="Gao J.S."/>
            <person name="Cao Y.H."/>
            <person name="Sheirdil R.A."/>
            <person name="Wang X.C."/>
            <person name="Zhang L."/>
        </authorList>
    </citation>
    <scope>NUCLEOTIDE SEQUENCE</scope>
    <source>
        <strain evidence="4">05753</strain>
    </source>
</reference>
<comment type="similarity">
    <text evidence="1">Belongs to the class-II fumarase/aspartase family.</text>
</comment>
<organism evidence="4 5">
    <name type="scientific">Rhizobium oryzicola</name>
    <dbReference type="NCBI Taxonomy" id="1232668"/>
    <lineage>
        <taxon>Bacteria</taxon>
        <taxon>Pseudomonadati</taxon>
        <taxon>Pseudomonadota</taxon>
        <taxon>Alphaproteobacteria</taxon>
        <taxon>Hyphomicrobiales</taxon>
        <taxon>Rhizobiaceae</taxon>
        <taxon>Rhizobium/Agrobacterium group</taxon>
        <taxon>Rhizobium</taxon>
    </lineage>
</organism>
<evidence type="ECO:0000259" key="3">
    <source>
        <dbReference type="Pfam" id="PF00206"/>
    </source>
</evidence>
<dbReference type="PRINTS" id="PR00149">
    <property type="entry name" value="FUMRATELYASE"/>
</dbReference>
<protein>
    <recommendedName>
        <fullName evidence="2">3-carboxy-cis,cis-muconate cycloisomerase</fullName>
        <ecNumber evidence="2">5.5.1.2</ecNumber>
    </recommendedName>
</protein>
<dbReference type="GO" id="GO:0047472">
    <property type="term" value="F:3-carboxy-cis,cis-muconate cycloisomerase activity"/>
    <property type="evidence" value="ECO:0007669"/>
    <property type="project" value="UniProtKB-EC"/>
</dbReference>
<keyword evidence="5" id="KW-1185">Reference proteome</keyword>
<dbReference type="NCBIfam" id="TIGR02426">
    <property type="entry name" value="protocat_pcaB"/>
    <property type="match status" value="1"/>
</dbReference>
<evidence type="ECO:0000256" key="2">
    <source>
        <dbReference type="NCBIfam" id="TIGR02426"/>
    </source>
</evidence>
<reference evidence="4" key="2">
    <citation type="submission" date="2023-07" db="EMBL/GenBank/DDBJ databases">
        <authorList>
            <person name="Sun H."/>
        </authorList>
    </citation>
    <scope>NUCLEOTIDE SEQUENCE</scope>
    <source>
        <strain evidence="4">05753</strain>
    </source>
</reference>
<dbReference type="InterPro" id="IPR008948">
    <property type="entry name" value="L-Aspartase-like"/>
</dbReference>
<dbReference type="PANTHER" id="PTHR43172">
    <property type="entry name" value="ADENYLOSUCCINATE LYASE"/>
    <property type="match status" value="1"/>
</dbReference>
<keyword evidence="4" id="KW-0413">Isomerase</keyword>
<dbReference type="PRINTS" id="PR00145">
    <property type="entry name" value="ARGSUCLYASE"/>
</dbReference>
<dbReference type="PROSITE" id="PS00163">
    <property type="entry name" value="FUMARATE_LYASES"/>
    <property type="match status" value="1"/>
</dbReference>
<accession>A0ABT8SX16</accession>
<dbReference type="SUPFAM" id="SSF48557">
    <property type="entry name" value="L-aspartase-like"/>
    <property type="match status" value="1"/>
</dbReference>
<evidence type="ECO:0000313" key="5">
    <source>
        <dbReference type="Proteomes" id="UP001169006"/>
    </source>
</evidence>
<dbReference type="InterPro" id="IPR012789">
    <property type="entry name" value="Protocat_PcaB-like"/>
</dbReference>
<dbReference type="PANTHER" id="PTHR43172:SF2">
    <property type="entry name" value="ADENYLOSUCCINATE LYASE C-TERMINAL DOMAIN-CONTAINING PROTEIN"/>
    <property type="match status" value="1"/>
</dbReference>
<dbReference type="RefSeq" id="WP_302077128.1">
    <property type="nucleotide sequence ID" value="NZ_JAUKWQ010000003.1"/>
</dbReference>
<name>A0ABT8SX16_9HYPH</name>
<feature type="domain" description="Fumarate lyase N-terminal" evidence="3">
    <location>
        <begin position="18"/>
        <end position="292"/>
    </location>
</feature>
<evidence type="ECO:0000313" key="4">
    <source>
        <dbReference type="EMBL" id="MDO1582970.1"/>
    </source>
</evidence>
<dbReference type="EMBL" id="JAUKWQ010000003">
    <property type="protein sequence ID" value="MDO1582970.1"/>
    <property type="molecule type" value="Genomic_DNA"/>
</dbReference>
<proteinExistence type="inferred from homology"/>
<dbReference type="Pfam" id="PF00206">
    <property type="entry name" value="Lyase_1"/>
    <property type="match status" value="1"/>
</dbReference>
<evidence type="ECO:0000256" key="1">
    <source>
        <dbReference type="ARBA" id="ARBA00034772"/>
    </source>
</evidence>
<dbReference type="InterPro" id="IPR020557">
    <property type="entry name" value="Fumarate_lyase_CS"/>
</dbReference>
<comment type="caution">
    <text evidence="4">The sequence shown here is derived from an EMBL/GenBank/DDBJ whole genome shotgun (WGS) entry which is preliminary data.</text>
</comment>
<dbReference type="Gene3D" id="1.20.200.10">
    <property type="entry name" value="Fumarase/aspartase (Central domain)"/>
    <property type="match status" value="1"/>
</dbReference>
<dbReference type="EC" id="5.5.1.2" evidence="2"/>